<evidence type="ECO:0000313" key="7">
    <source>
        <dbReference type="Proteomes" id="UP000663828"/>
    </source>
</evidence>
<dbReference type="SMART" id="SM00028">
    <property type="entry name" value="TPR"/>
    <property type="match status" value="4"/>
</dbReference>
<feature type="repeat" description="TPR" evidence="3">
    <location>
        <begin position="542"/>
        <end position="575"/>
    </location>
</feature>
<dbReference type="SUPFAM" id="SSF48452">
    <property type="entry name" value="TPR-like"/>
    <property type="match status" value="1"/>
</dbReference>
<keyword evidence="1" id="KW-0677">Repeat</keyword>
<dbReference type="PROSITE" id="PS50005">
    <property type="entry name" value="TPR"/>
    <property type="match status" value="2"/>
</dbReference>
<dbReference type="Proteomes" id="UP000663828">
    <property type="component" value="Unassembled WGS sequence"/>
</dbReference>
<evidence type="ECO:0000313" key="5">
    <source>
        <dbReference type="EMBL" id="CAF1417920.1"/>
    </source>
</evidence>
<dbReference type="PANTHER" id="PTHR45641:SF19">
    <property type="entry name" value="NEPHROCYSTIN-3"/>
    <property type="match status" value="1"/>
</dbReference>
<dbReference type="PANTHER" id="PTHR45641">
    <property type="entry name" value="TETRATRICOPEPTIDE REPEAT PROTEIN (AFU_ORTHOLOGUE AFUA_6G03870)"/>
    <property type="match status" value="1"/>
</dbReference>
<proteinExistence type="predicted"/>
<organism evidence="5 7">
    <name type="scientific">Adineta ricciae</name>
    <name type="common">Rotifer</name>
    <dbReference type="NCBI Taxonomy" id="249248"/>
    <lineage>
        <taxon>Eukaryota</taxon>
        <taxon>Metazoa</taxon>
        <taxon>Spiralia</taxon>
        <taxon>Gnathifera</taxon>
        <taxon>Rotifera</taxon>
        <taxon>Eurotatoria</taxon>
        <taxon>Bdelloidea</taxon>
        <taxon>Adinetida</taxon>
        <taxon>Adinetidae</taxon>
        <taxon>Adineta</taxon>
    </lineage>
</organism>
<dbReference type="Pfam" id="PF13424">
    <property type="entry name" value="TPR_12"/>
    <property type="match status" value="1"/>
</dbReference>
<evidence type="ECO:0000256" key="3">
    <source>
        <dbReference type="PROSITE-ProRule" id="PRU00339"/>
    </source>
</evidence>
<evidence type="ECO:0000259" key="4">
    <source>
        <dbReference type="Pfam" id="PF03496"/>
    </source>
</evidence>
<evidence type="ECO:0000256" key="1">
    <source>
        <dbReference type="ARBA" id="ARBA00022737"/>
    </source>
</evidence>
<dbReference type="Pfam" id="PF13181">
    <property type="entry name" value="TPR_8"/>
    <property type="match status" value="1"/>
</dbReference>
<comment type="caution">
    <text evidence="5">The sequence shown here is derived from an EMBL/GenBank/DDBJ whole genome shotgun (WGS) entry which is preliminary data.</text>
</comment>
<protein>
    <recommendedName>
        <fullName evidence="4">ADP ribosyltransferase domain-containing protein</fullName>
    </recommendedName>
</protein>
<dbReference type="Gene3D" id="1.25.40.10">
    <property type="entry name" value="Tetratricopeptide repeat domain"/>
    <property type="match status" value="1"/>
</dbReference>
<name>A0A815MDF0_ADIRI</name>
<dbReference type="Proteomes" id="UP000663852">
    <property type="component" value="Unassembled WGS sequence"/>
</dbReference>
<dbReference type="SUPFAM" id="SSF56399">
    <property type="entry name" value="ADP-ribosylation"/>
    <property type="match status" value="1"/>
</dbReference>
<keyword evidence="7" id="KW-1185">Reference proteome</keyword>
<dbReference type="AlphaFoldDB" id="A0A815MDF0"/>
<feature type="domain" description="ADP ribosyltransferase" evidence="4">
    <location>
        <begin position="238"/>
        <end position="389"/>
    </location>
</feature>
<dbReference type="PROSITE" id="PS50293">
    <property type="entry name" value="TPR_REGION"/>
    <property type="match status" value="1"/>
</dbReference>
<evidence type="ECO:0000256" key="2">
    <source>
        <dbReference type="ARBA" id="ARBA00022803"/>
    </source>
</evidence>
<dbReference type="OrthoDB" id="10031529at2759"/>
<reference evidence="5" key="1">
    <citation type="submission" date="2021-02" db="EMBL/GenBank/DDBJ databases">
        <authorList>
            <person name="Nowell W R."/>
        </authorList>
    </citation>
    <scope>NUCLEOTIDE SEQUENCE</scope>
</reference>
<dbReference type="InterPro" id="IPR011990">
    <property type="entry name" value="TPR-like_helical_dom_sf"/>
</dbReference>
<accession>A0A815MDF0</accession>
<gene>
    <name evidence="6" type="ORF">EDS130_LOCUS37843</name>
    <name evidence="5" type="ORF">XAT740_LOCUS35043</name>
</gene>
<dbReference type="InterPro" id="IPR003540">
    <property type="entry name" value="ADP-ribosyltransferase"/>
</dbReference>
<keyword evidence="2 3" id="KW-0802">TPR repeat</keyword>
<sequence length="624" mass="72352">MDNKQIVGEIKSEESAVTSKKSSECQHFDVRTLQTVTVVWLDKYFGESNEDYQNSIVQLYRNINIFTDNDKCLEFIRDIDHTNVCMIISGSIGKSLVPCVHDIHQLDSIYVYCDNKEHHEQWTKQWSKIKGVFSDITSICEALRQRTRRCQQNAISMSFIGSKKRLDQLDPSFMYTQIIKEIMLTIHFENKHIKEFINYCPDVFGTNKKEPYDVEQLLRQYHKESPIWWYTNPNTCLYSMLNSALRLVDGNIIVRMGFFIKELHQHIEQLHKQQFGTNYDGEIFTCYRGQGLSKRDFDEMTKSKGGLMSFNSFLSTSREHDVSLFFAESNLENPDLIAVLFVINIDSKQSTVPFASIRGISTIPDEDELLFSMHSVFHIDDIKQMNENNRFYEVGLTLTGDNDKELNALTEQVRADIPIGTNGWHRLGFVLMQLHQNEMAEEIYKMLLGERKTHDEKALIYNILGSIKKNQGETEGAIEYYEKSIAISQQSLPPFNPYLASSYNNISSEYARMNLYPKALSYCEKALAIWKLYLDPNDPAIAAAYHNIGWLYVHMDRYSEALSFFEKAVAIQAKSLPLNHPDLAATYSNIGTVHKKWVTTHMHFCSMKKVLKFNKNHFFPRILI</sequence>
<dbReference type="Pfam" id="PF03496">
    <property type="entry name" value="ADPrib_exo_Tox"/>
    <property type="match status" value="1"/>
</dbReference>
<dbReference type="EMBL" id="CAJNOR010003477">
    <property type="protein sequence ID" value="CAF1417920.1"/>
    <property type="molecule type" value="Genomic_DNA"/>
</dbReference>
<dbReference type="GO" id="GO:0005576">
    <property type="term" value="C:extracellular region"/>
    <property type="evidence" value="ECO:0007669"/>
    <property type="project" value="InterPro"/>
</dbReference>
<feature type="repeat" description="TPR" evidence="3">
    <location>
        <begin position="458"/>
        <end position="491"/>
    </location>
</feature>
<dbReference type="EMBL" id="CAJNOJ010000381">
    <property type="protein sequence ID" value="CAF1425679.1"/>
    <property type="molecule type" value="Genomic_DNA"/>
</dbReference>
<evidence type="ECO:0000313" key="6">
    <source>
        <dbReference type="EMBL" id="CAF1425679.1"/>
    </source>
</evidence>
<dbReference type="InterPro" id="IPR019734">
    <property type="entry name" value="TPR_rpt"/>
</dbReference>
<dbReference type="Gene3D" id="3.90.176.10">
    <property type="entry name" value="Toxin ADP-ribosyltransferase, Chain A, domain 1"/>
    <property type="match status" value="1"/>
</dbReference>